<evidence type="ECO:0000313" key="6">
    <source>
        <dbReference type="EMBL" id="KDR15946.1"/>
    </source>
</evidence>
<gene>
    <name evidence="6" type="ORF">L798_09873</name>
</gene>
<evidence type="ECO:0000256" key="1">
    <source>
        <dbReference type="ARBA" id="ARBA00022723"/>
    </source>
</evidence>
<dbReference type="FunCoup" id="A0A067QZT0">
    <property type="interactions" value="48"/>
</dbReference>
<organism evidence="6 7">
    <name type="scientific">Zootermopsis nevadensis</name>
    <name type="common">Dampwood termite</name>
    <dbReference type="NCBI Taxonomy" id="136037"/>
    <lineage>
        <taxon>Eukaryota</taxon>
        <taxon>Metazoa</taxon>
        <taxon>Ecdysozoa</taxon>
        <taxon>Arthropoda</taxon>
        <taxon>Hexapoda</taxon>
        <taxon>Insecta</taxon>
        <taxon>Pterygota</taxon>
        <taxon>Neoptera</taxon>
        <taxon>Polyneoptera</taxon>
        <taxon>Dictyoptera</taxon>
        <taxon>Blattodea</taxon>
        <taxon>Blattoidea</taxon>
        <taxon>Termitoidae</taxon>
        <taxon>Termopsidae</taxon>
        <taxon>Zootermopsis</taxon>
    </lineage>
</organism>
<keyword evidence="3" id="KW-0862">Zinc</keyword>
<evidence type="ECO:0000256" key="4">
    <source>
        <dbReference type="PROSITE-ProRule" id="PRU00834"/>
    </source>
</evidence>
<dbReference type="GO" id="GO:0006457">
    <property type="term" value="P:protein folding"/>
    <property type="evidence" value="ECO:0007669"/>
    <property type="project" value="TreeGrafter"/>
</dbReference>
<keyword evidence="7" id="KW-1185">Reference proteome</keyword>
<dbReference type="PANTHER" id="PTHR20922">
    <property type="entry name" value="DNL-TYPE ZINC FINGER PROTEIN"/>
    <property type="match status" value="1"/>
</dbReference>
<evidence type="ECO:0000259" key="5">
    <source>
        <dbReference type="PROSITE" id="PS51501"/>
    </source>
</evidence>
<dbReference type="PANTHER" id="PTHR20922:SF13">
    <property type="entry name" value="DNL-TYPE ZINC FINGER PROTEIN"/>
    <property type="match status" value="1"/>
</dbReference>
<dbReference type="AlphaFoldDB" id="A0A067QZT0"/>
<dbReference type="GO" id="GO:0008270">
    <property type="term" value="F:zinc ion binding"/>
    <property type="evidence" value="ECO:0007669"/>
    <property type="project" value="UniProtKB-KW"/>
</dbReference>
<dbReference type="GO" id="GO:0005739">
    <property type="term" value="C:mitochondrion"/>
    <property type="evidence" value="ECO:0007669"/>
    <property type="project" value="TreeGrafter"/>
</dbReference>
<keyword evidence="1" id="KW-0479">Metal-binding</keyword>
<dbReference type="PROSITE" id="PS51501">
    <property type="entry name" value="ZF_DNL"/>
    <property type="match status" value="1"/>
</dbReference>
<dbReference type="Proteomes" id="UP000027135">
    <property type="component" value="Unassembled WGS sequence"/>
</dbReference>
<dbReference type="STRING" id="136037.A0A067QZT0"/>
<dbReference type="InterPro" id="IPR024158">
    <property type="entry name" value="Mt_import_TIM15"/>
</dbReference>
<dbReference type="GO" id="GO:0051087">
    <property type="term" value="F:protein-folding chaperone binding"/>
    <property type="evidence" value="ECO:0007669"/>
    <property type="project" value="TreeGrafter"/>
</dbReference>
<dbReference type="InterPro" id="IPR007853">
    <property type="entry name" value="Znf_DNL-typ"/>
</dbReference>
<dbReference type="GO" id="GO:0050821">
    <property type="term" value="P:protein stabilization"/>
    <property type="evidence" value="ECO:0007669"/>
    <property type="project" value="TreeGrafter"/>
</dbReference>
<dbReference type="Pfam" id="PF05180">
    <property type="entry name" value="zf-DNL"/>
    <property type="match status" value="1"/>
</dbReference>
<evidence type="ECO:0000256" key="3">
    <source>
        <dbReference type="ARBA" id="ARBA00022833"/>
    </source>
</evidence>
<protein>
    <submittedName>
        <fullName evidence="6">DNL-type zinc finger protein</fullName>
    </submittedName>
</protein>
<evidence type="ECO:0000256" key="2">
    <source>
        <dbReference type="ARBA" id="ARBA00022771"/>
    </source>
</evidence>
<sequence>MFTRNPKIAFVVPALTKRLLNGFPILSERNYNGHTIRSDLLRLAVPTFSHHRHSQFHQDLAHHCEKKQDKESLQVFSEKGENAACYVKDADKPKLEDEPLSKSLDAKLSGRFQLVFTCKKCNTRNVTHISKLSYQKGVVIVCCQGCKVKHLIADNLKWFSDEKKNIEDILAEKGESVTKITSH</sequence>
<feature type="domain" description="DNL-type" evidence="5">
    <location>
        <begin position="107"/>
        <end position="183"/>
    </location>
</feature>
<accession>A0A067QZT0</accession>
<keyword evidence="2 4" id="KW-0863">Zinc-finger</keyword>
<dbReference type="EMBL" id="KK852811">
    <property type="protein sequence ID" value="KDR15946.1"/>
    <property type="molecule type" value="Genomic_DNA"/>
</dbReference>
<reference evidence="6 7" key="1">
    <citation type="journal article" date="2014" name="Nat. Commun.">
        <title>Molecular traces of alternative social organization in a termite genome.</title>
        <authorList>
            <person name="Terrapon N."/>
            <person name="Li C."/>
            <person name="Robertson H.M."/>
            <person name="Ji L."/>
            <person name="Meng X."/>
            <person name="Booth W."/>
            <person name="Chen Z."/>
            <person name="Childers C.P."/>
            <person name="Glastad K.M."/>
            <person name="Gokhale K."/>
            <person name="Gowin J."/>
            <person name="Gronenberg W."/>
            <person name="Hermansen R.A."/>
            <person name="Hu H."/>
            <person name="Hunt B.G."/>
            <person name="Huylmans A.K."/>
            <person name="Khalil S.M."/>
            <person name="Mitchell R.D."/>
            <person name="Munoz-Torres M.C."/>
            <person name="Mustard J.A."/>
            <person name="Pan H."/>
            <person name="Reese J.T."/>
            <person name="Scharf M.E."/>
            <person name="Sun F."/>
            <person name="Vogel H."/>
            <person name="Xiao J."/>
            <person name="Yang W."/>
            <person name="Yang Z."/>
            <person name="Yang Z."/>
            <person name="Zhou J."/>
            <person name="Zhu J."/>
            <person name="Brent C.S."/>
            <person name="Elsik C.G."/>
            <person name="Goodisman M.A."/>
            <person name="Liberles D.A."/>
            <person name="Roe R.M."/>
            <person name="Vargo E.L."/>
            <person name="Vilcinskas A."/>
            <person name="Wang J."/>
            <person name="Bornberg-Bauer E."/>
            <person name="Korb J."/>
            <person name="Zhang G."/>
            <person name="Liebig J."/>
        </authorList>
    </citation>
    <scope>NUCLEOTIDE SEQUENCE [LARGE SCALE GENOMIC DNA]</scope>
    <source>
        <tissue evidence="6">Whole organism</tissue>
    </source>
</reference>
<name>A0A067QZT0_ZOONE</name>
<dbReference type="InParanoid" id="A0A067QZT0"/>
<dbReference type="eggNOG" id="KOG3277">
    <property type="taxonomic scope" value="Eukaryota"/>
</dbReference>
<proteinExistence type="predicted"/>
<evidence type="ECO:0000313" key="7">
    <source>
        <dbReference type="Proteomes" id="UP000027135"/>
    </source>
</evidence>
<dbReference type="GO" id="GO:0030150">
    <property type="term" value="P:protein import into mitochondrial matrix"/>
    <property type="evidence" value="ECO:0007669"/>
    <property type="project" value="TreeGrafter"/>
</dbReference>